<gene>
    <name evidence="6" type="ORF">OIU77_012303</name>
</gene>
<name>A0ABQ9A3B2_9ROSI</name>
<dbReference type="Pfam" id="PF13499">
    <property type="entry name" value="EF-hand_7"/>
    <property type="match status" value="1"/>
</dbReference>
<organism evidence="6 7">
    <name type="scientific">Salix suchowensis</name>
    <dbReference type="NCBI Taxonomy" id="1278906"/>
    <lineage>
        <taxon>Eukaryota</taxon>
        <taxon>Viridiplantae</taxon>
        <taxon>Streptophyta</taxon>
        <taxon>Embryophyta</taxon>
        <taxon>Tracheophyta</taxon>
        <taxon>Spermatophyta</taxon>
        <taxon>Magnoliopsida</taxon>
        <taxon>eudicotyledons</taxon>
        <taxon>Gunneridae</taxon>
        <taxon>Pentapetalae</taxon>
        <taxon>rosids</taxon>
        <taxon>fabids</taxon>
        <taxon>Malpighiales</taxon>
        <taxon>Salicaceae</taxon>
        <taxon>Saliceae</taxon>
        <taxon>Salix</taxon>
    </lineage>
</organism>
<dbReference type="PROSITE" id="PS00018">
    <property type="entry name" value="EF_HAND_1"/>
    <property type="match status" value="1"/>
</dbReference>
<dbReference type="EMBL" id="JAPFFI010000023">
    <property type="protein sequence ID" value="KAJ6322429.1"/>
    <property type="molecule type" value="Genomic_DNA"/>
</dbReference>
<dbReference type="SMART" id="SM00054">
    <property type="entry name" value="EFh"/>
    <property type="match status" value="2"/>
</dbReference>
<evidence type="ECO:0000256" key="3">
    <source>
        <dbReference type="ARBA" id="ARBA00022837"/>
    </source>
</evidence>
<protein>
    <recommendedName>
        <fullName evidence="5">EF-hand domain-containing protein</fullName>
    </recommendedName>
</protein>
<keyword evidence="1" id="KW-0479">Metal-binding</keyword>
<dbReference type="Gene3D" id="1.10.238.10">
    <property type="entry name" value="EF-hand"/>
    <property type="match status" value="1"/>
</dbReference>
<feature type="signal peptide" evidence="4">
    <location>
        <begin position="1"/>
        <end position="18"/>
    </location>
</feature>
<reference evidence="6" key="1">
    <citation type="submission" date="2022-10" db="EMBL/GenBank/DDBJ databases">
        <authorList>
            <person name="Hyden B.L."/>
            <person name="Feng K."/>
            <person name="Yates T."/>
            <person name="Jawdy S."/>
            <person name="Smart L.B."/>
            <person name="Muchero W."/>
        </authorList>
    </citation>
    <scope>NUCLEOTIDE SEQUENCE</scope>
    <source>
        <tissue evidence="6">Shoot tip</tissue>
    </source>
</reference>
<evidence type="ECO:0000313" key="6">
    <source>
        <dbReference type="EMBL" id="KAJ6322429.1"/>
    </source>
</evidence>
<evidence type="ECO:0000256" key="1">
    <source>
        <dbReference type="ARBA" id="ARBA00022723"/>
    </source>
</evidence>
<dbReference type="InterPro" id="IPR039647">
    <property type="entry name" value="EF_hand_pair_protein_CML-like"/>
</dbReference>
<keyword evidence="3" id="KW-0106">Calcium</keyword>
<sequence length="242" mass="27487">MFSCVLLNILFYLQSLLNLFFVSVKTGSGPEKLKQQQGCVQHHDKEHDHERLNQADIKLVMNRLGLEFHEDGSGGDEGFGADELLSLFEEGEPGSLEEVKEVFDVFDENKDGFIDARELNRVMCRLGLKEGIQVEECSRMIRAVGEDRKEKIDLNDFFRARTRNINQLLNVTICTQNFLRRSGQLPPCGCHEISEDSSDERTKGNGVCLSLQTLCLNSAAHEKDVWHQFQLLVLCLRISIVT</sequence>
<dbReference type="PANTHER" id="PTHR10891">
    <property type="entry name" value="EF-HAND CALCIUM-BINDING DOMAIN CONTAINING PROTEIN"/>
    <property type="match status" value="1"/>
</dbReference>
<keyword evidence="7" id="KW-1185">Reference proteome</keyword>
<dbReference type="CDD" id="cd00051">
    <property type="entry name" value="EFh"/>
    <property type="match status" value="1"/>
</dbReference>
<comment type="caution">
    <text evidence="6">The sequence shown here is derived from an EMBL/GenBank/DDBJ whole genome shotgun (WGS) entry which is preliminary data.</text>
</comment>
<accession>A0ABQ9A3B2</accession>
<evidence type="ECO:0000259" key="5">
    <source>
        <dbReference type="PROSITE" id="PS50222"/>
    </source>
</evidence>
<dbReference type="PROSITE" id="PS50222">
    <property type="entry name" value="EF_HAND_2"/>
    <property type="match status" value="1"/>
</dbReference>
<dbReference type="SUPFAM" id="SSF47473">
    <property type="entry name" value="EF-hand"/>
    <property type="match status" value="1"/>
</dbReference>
<feature type="domain" description="EF-hand" evidence="5">
    <location>
        <begin position="94"/>
        <end position="129"/>
    </location>
</feature>
<evidence type="ECO:0000256" key="4">
    <source>
        <dbReference type="SAM" id="SignalP"/>
    </source>
</evidence>
<proteinExistence type="predicted"/>
<evidence type="ECO:0000256" key="2">
    <source>
        <dbReference type="ARBA" id="ARBA00022737"/>
    </source>
</evidence>
<dbReference type="InterPro" id="IPR002048">
    <property type="entry name" value="EF_hand_dom"/>
</dbReference>
<dbReference type="InterPro" id="IPR018247">
    <property type="entry name" value="EF_Hand_1_Ca_BS"/>
</dbReference>
<keyword evidence="2" id="KW-0677">Repeat</keyword>
<evidence type="ECO:0000313" key="7">
    <source>
        <dbReference type="Proteomes" id="UP001141253"/>
    </source>
</evidence>
<dbReference type="InterPro" id="IPR011992">
    <property type="entry name" value="EF-hand-dom_pair"/>
</dbReference>
<feature type="chain" id="PRO_5045475835" description="EF-hand domain-containing protein" evidence="4">
    <location>
        <begin position="19"/>
        <end position="242"/>
    </location>
</feature>
<reference evidence="6" key="2">
    <citation type="journal article" date="2023" name="Int. J. Mol. Sci.">
        <title>De Novo Assembly and Annotation of 11 Diverse Shrub Willow (Salix) Genomes Reveals Novel Gene Organization in Sex-Linked Regions.</title>
        <authorList>
            <person name="Hyden B."/>
            <person name="Feng K."/>
            <person name="Yates T.B."/>
            <person name="Jawdy S."/>
            <person name="Cereghino C."/>
            <person name="Smart L.B."/>
            <person name="Muchero W."/>
        </authorList>
    </citation>
    <scope>NUCLEOTIDE SEQUENCE</scope>
    <source>
        <tissue evidence="6">Shoot tip</tissue>
    </source>
</reference>
<dbReference type="Proteomes" id="UP001141253">
    <property type="component" value="Chromosome 8"/>
</dbReference>
<keyword evidence="4" id="KW-0732">Signal</keyword>